<keyword evidence="3" id="KW-0500">Molybdenum</keyword>
<evidence type="ECO:0000256" key="2">
    <source>
        <dbReference type="ARBA" id="ARBA00010312"/>
    </source>
</evidence>
<dbReference type="CDD" id="cd02781">
    <property type="entry name" value="MopB_CT_Acetylene-hydratase"/>
    <property type="match status" value="1"/>
</dbReference>
<keyword evidence="5" id="KW-0560">Oxidoreductase</keyword>
<dbReference type="Gene3D" id="2.40.40.20">
    <property type="match status" value="1"/>
</dbReference>
<feature type="domain" description="4Fe-4S Mo/W bis-MGD-type" evidence="8">
    <location>
        <begin position="16"/>
        <end position="72"/>
    </location>
</feature>
<dbReference type="PROSITE" id="PS00490">
    <property type="entry name" value="MOLYBDOPTERIN_PROK_2"/>
    <property type="match status" value="1"/>
</dbReference>
<dbReference type="PANTHER" id="PTHR43742:SF6">
    <property type="entry name" value="OXIDOREDUCTASE YYAE-RELATED"/>
    <property type="match status" value="1"/>
</dbReference>
<dbReference type="GO" id="GO:0046872">
    <property type="term" value="F:metal ion binding"/>
    <property type="evidence" value="ECO:0007669"/>
    <property type="project" value="UniProtKB-KW"/>
</dbReference>
<comment type="similarity">
    <text evidence="2">Belongs to the prokaryotic molybdopterin-containing oxidoreductase family.</text>
</comment>
<dbReference type="Gene3D" id="3.40.228.10">
    <property type="entry name" value="Dimethylsulfoxide Reductase, domain 2"/>
    <property type="match status" value="1"/>
</dbReference>
<dbReference type="GO" id="GO:0018818">
    <property type="term" value="F:acetylene hydratase activity"/>
    <property type="evidence" value="ECO:0007669"/>
    <property type="project" value="InterPro"/>
</dbReference>
<keyword evidence="4" id="KW-0479">Metal-binding</keyword>
<accession>A0A1I0FLN2</accession>
<dbReference type="OrthoDB" id="9803192at2"/>
<dbReference type="SUPFAM" id="SSF53706">
    <property type="entry name" value="Formate dehydrogenase/DMSO reductase, domains 1-3"/>
    <property type="match status" value="1"/>
</dbReference>
<evidence type="ECO:0000313" key="9">
    <source>
        <dbReference type="EMBL" id="SET59018.1"/>
    </source>
</evidence>
<dbReference type="Pfam" id="PF00384">
    <property type="entry name" value="Molybdopterin"/>
    <property type="match status" value="1"/>
</dbReference>
<proteinExistence type="inferred from homology"/>
<dbReference type="InterPro" id="IPR006655">
    <property type="entry name" value="Mopterin_OxRdtase_prok_CS"/>
</dbReference>
<keyword evidence="6" id="KW-0408">Iron</keyword>
<dbReference type="InterPro" id="IPR006963">
    <property type="entry name" value="Mopterin_OxRdtase_4Fe-4S_dom"/>
</dbReference>
<dbReference type="SMART" id="SM00926">
    <property type="entry name" value="Molybdop_Fe4S4"/>
    <property type="match status" value="1"/>
</dbReference>
<dbReference type="EMBL" id="FOHU01000015">
    <property type="protein sequence ID" value="SET59018.1"/>
    <property type="molecule type" value="Genomic_DNA"/>
</dbReference>
<evidence type="ECO:0000256" key="3">
    <source>
        <dbReference type="ARBA" id="ARBA00022505"/>
    </source>
</evidence>
<dbReference type="AlphaFoldDB" id="A0A1I0FLN2"/>
<dbReference type="InterPro" id="IPR006657">
    <property type="entry name" value="MoPterin_dinucl-bd_dom"/>
</dbReference>
<evidence type="ECO:0000259" key="8">
    <source>
        <dbReference type="PROSITE" id="PS51669"/>
    </source>
</evidence>
<dbReference type="GO" id="GO:0043546">
    <property type="term" value="F:molybdopterin cofactor binding"/>
    <property type="evidence" value="ECO:0007669"/>
    <property type="project" value="InterPro"/>
</dbReference>
<evidence type="ECO:0000256" key="5">
    <source>
        <dbReference type="ARBA" id="ARBA00023002"/>
    </source>
</evidence>
<dbReference type="InterPro" id="IPR037949">
    <property type="entry name" value="MopB_CT_Acetylene-hydratase"/>
</dbReference>
<evidence type="ECO:0000256" key="1">
    <source>
        <dbReference type="ARBA" id="ARBA00001942"/>
    </source>
</evidence>
<dbReference type="Gene3D" id="2.20.25.90">
    <property type="entry name" value="ADC-like domains"/>
    <property type="match status" value="1"/>
</dbReference>
<reference evidence="9 10" key="1">
    <citation type="submission" date="2016-10" db="EMBL/GenBank/DDBJ databases">
        <authorList>
            <person name="de Groot N.N."/>
        </authorList>
    </citation>
    <scope>NUCLEOTIDE SEQUENCE [LARGE SCALE GENOMIC DNA]</scope>
    <source>
        <strain evidence="9 10">DSM 18979</strain>
    </source>
</reference>
<dbReference type="InterPro" id="IPR006656">
    <property type="entry name" value="Mopterin_OxRdtase"/>
</dbReference>
<name>A0A1I0FLN2_9FIRM</name>
<keyword evidence="10" id="KW-1185">Reference proteome</keyword>
<dbReference type="RefSeq" id="WP_090445506.1">
    <property type="nucleotide sequence ID" value="NZ_FOHU01000015.1"/>
</dbReference>
<evidence type="ECO:0000256" key="6">
    <source>
        <dbReference type="ARBA" id="ARBA00023004"/>
    </source>
</evidence>
<dbReference type="GO" id="GO:0051536">
    <property type="term" value="F:iron-sulfur cluster binding"/>
    <property type="evidence" value="ECO:0007669"/>
    <property type="project" value="UniProtKB-KW"/>
</dbReference>
<dbReference type="Pfam" id="PF01568">
    <property type="entry name" value="Molydop_binding"/>
    <property type="match status" value="1"/>
</dbReference>
<dbReference type="GO" id="GO:0016491">
    <property type="term" value="F:oxidoreductase activity"/>
    <property type="evidence" value="ECO:0007669"/>
    <property type="project" value="UniProtKB-KW"/>
</dbReference>
<dbReference type="PANTHER" id="PTHR43742">
    <property type="entry name" value="TRIMETHYLAMINE-N-OXIDE REDUCTASE"/>
    <property type="match status" value="1"/>
</dbReference>
<evidence type="ECO:0000256" key="4">
    <source>
        <dbReference type="ARBA" id="ARBA00022723"/>
    </source>
</evidence>
<dbReference type="SUPFAM" id="SSF50692">
    <property type="entry name" value="ADC-like"/>
    <property type="match status" value="1"/>
</dbReference>
<dbReference type="Gene3D" id="3.40.50.740">
    <property type="match status" value="1"/>
</dbReference>
<sequence length="694" mass="77625">MIQKSIDDSRYNSTKAKTVASICSICNSGCGILLHIENNKLIKASGDKDNPVTRGYICVKGKALPEIVNSPHRLKEPMIKNKDNSWQKISWAEAIDIIAKKLKELKKDYGPEALAVHVGQAGVRREFTPYLERFCFTYGTPNFSTCGSHCHKSKDMAGRVTYGALTVPDYINSKSVVLWGSNHQKSCPTLANNVNTAMKKGACLIVIDPIKTELAKKADLFLQIRPGTDGALALAMIHVIINENLYDKNFVEKWTFGFEELAQHVKEFTPEWASKITRVPSEKIIRAARIFATNGPGNITPGIAVELQTNGFQAIRGMTVLQAITGNLDIAGGALMSPPATLSPLRIEEDLDALPTAIGESRFPLFYDIYKNAQANVFSDGILDSEPNVINAMIIMGSNPISTWPNAEKLKRAFKKLDFLVVMDHFMTETSEMADMVLPAATFLERNEFWDRATTYGLPILCLIPKVLEEEGCISEWEFIMKLAKEMGYKDMFPWESQEEAMEFRLQPLGITLKQLNGTEGYQYRDVVMQKYENAGFQTPSNKVELYSQILERFGYNPLPIFEEPDESPVSRKDLASEYPFVLTTGAREIEFYHSRYRNVASLRNRLYEPLALLNPIDGEELGINNKQRIRIETPRGAIEIKACFTQDIMPGVISIPHGWDNANANLLTDNAVLDPVCGFPADRALLARISKAE</sequence>
<evidence type="ECO:0000313" key="10">
    <source>
        <dbReference type="Proteomes" id="UP000199568"/>
    </source>
</evidence>
<keyword evidence="7" id="KW-0411">Iron-sulfur</keyword>
<dbReference type="InterPro" id="IPR050612">
    <property type="entry name" value="Prok_Mopterin_Oxidored"/>
</dbReference>
<gene>
    <name evidence="9" type="ORF">SAMN05660297_02851</name>
</gene>
<dbReference type="InterPro" id="IPR009010">
    <property type="entry name" value="Asp_de-COase-like_dom_sf"/>
</dbReference>
<dbReference type="PROSITE" id="PS51669">
    <property type="entry name" value="4FE4S_MOW_BIS_MGD"/>
    <property type="match status" value="1"/>
</dbReference>
<comment type="cofactor">
    <cofactor evidence="1">
        <name>Mo-bis(molybdopterin guanine dinucleotide)</name>
        <dbReference type="ChEBI" id="CHEBI:60539"/>
    </cofactor>
</comment>
<protein>
    <submittedName>
        <fullName evidence="9">Anaerobic selenocysteine-containing dehydrogenase</fullName>
    </submittedName>
</protein>
<organism evidence="9 10">
    <name type="scientific">Natronincola peptidivorans</name>
    <dbReference type="NCBI Taxonomy" id="426128"/>
    <lineage>
        <taxon>Bacteria</taxon>
        <taxon>Bacillati</taxon>
        <taxon>Bacillota</taxon>
        <taxon>Clostridia</taxon>
        <taxon>Peptostreptococcales</taxon>
        <taxon>Natronincolaceae</taxon>
        <taxon>Natronincola</taxon>
    </lineage>
</organism>
<dbReference type="STRING" id="426128.SAMN05660297_02851"/>
<dbReference type="Pfam" id="PF04879">
    <property type="entry name" value="Molybdop_Fe4S4"/>
    <property type="match status" value="1"/>
</dbReference>
<evidence type="ECO:0000256" key="7">
    <source>
        <dbReference type="ARBA" id="ARBA00023014"/>
    </source>
</evidence>
<dbReference type="Proteomes" id="UP000199568">
    <property type="component" value="Unassembled WGS sequence"/>
</dbReference>